<dbReference type="RefSeq" id="WP_182844837.1">
    <property type="nucleotide sequence ID" value="NZ_BAAALP010000005.1"/>
</dbReference>
<protein>
    <submittedName>
        <fullName evidence="1">Uncharacterized protein</fullName>
    </submittedName>
</protein>
<sequence>MAVAVVVTLAMLAFGVVLAVRGFLMGVVCRPGEIVVRGYLRTARVPVDRVIAVHVLDAEISWQDHAGRRRRTSVTAFKNGPRTMAPIARHHEQSMERVRAWWLANRGPAA</sequence>
<reference evidence="1 2" key="1">
    <citation type="submission" date="2020-08" db="EMBL/GenBank/DDBJ databases">
        <title>Genomic Encyclopedia of Type Strains, Phase IV (KMG-IV): sequencing the most valuable type-strain genomes for metagenomic binning, comparative biology and taxonomic classification.</title>
        <authorList>
            <person name="Goeker M."/>
        </authorList>
    </citation>
    <scope>NUCLEOTIDE SEQUENCE [LARGE SCALE GENOMIC DNA]</scope>
    <source>
        <strain evidence="1 2">DSM 44197</strain>
    </source>
</reference>
<organism evidence="1 2">
    <name type="scientific">Actinomadura namibiensis</name>
    <dbReference type="NCBI Taxonomy" id="182080"/>
    <lineage>
        <taxon>Bacteria</taxon>
        <taxon>Bacillati</taxon>
        <taxon>Actinomycetota</taxon>
        <taxon>Actinomycetes</taxon>
        <taxon>Streptosporangiales</taxon>
        <taxon>Thermomonosporaceae</taxon>
        <taxon>Actinomadura</taxon>
    </lineage>
</organism>
<name>A0A7W3LQR5_ACTNM</name>
<proteinExistence type="predicted"/>
<gene>
    <name evidence="1" type="ORF">HNR61_004200</name>
</gene>
<keyword evidence="2" id="KW-1185">Reference proteome</keyword>
<evidence type="ECO:0000313" key="1">
    <source>
        <dbReference type="EMBL" id="MBA8952554.1"/>
    </source>
</evidence>
<accession>A0A7W3LQR5</accession>
<evidence type="ECO:0000313" key="2">
    <source>
        <dbReference type="Proteomes" id="UP000572680"/>
    </source>
</evidence>
<dbReference type="AlphaFoldDB" id="A0A7W3LQR5"/>
<dbReference type="EMBL" id="JACJIA010000005">
    <property type="protein sequence ID" value="MBA8952554.1"/>
    <property type="molecule type" value="Genomic_DNA"/>
</dbReference>
<comment type="caution">
    <text evidence="1">The sequence shown here is derived from an EMBL/GenBank/DDBJ whole genome shotgun (WGS) entry which is preliminary data.</text>
</comment>
<dbReference type="Proteomes" id="UP000572680">
    <property type="component" value="Unassembled WGS sequence"/>
</dbReference>